<evidence type="ECO:0000313" key="3">
    <source>
        <dbReference type="EMBL" id="MDS0300612.1"/>
    </source>
</evidence>
<name>A0ABU2GIF7_9EURY</name>
<protein>
    <submittedName>
        <fullName evidence="3">Mandelate racemase/muconate lactonizing enzyme family protein</fullName>
    </submittedName>
</protein>
<dbReference type="InterPro" id="IPR013342">
    <property type="entry name" value="Mandelate_racemase_C"/>
</dbReference>
<gene>
    <name evidence="3" type="ORF">NDI76_17825</name>
</gene>
<evidence type="ECO:0000313" key="4">
    <source>
        <dbReference type="Proteomes" id="UP001257060"/>
    </source>
</evidence>
<feature type="region of interest" description="Disordered" evidence="1">
    <location>
        <begin position="1"/>
        <end position="25"/>
    </location>
</feature>
<dbReference type="RefSeq" id="WP_310925517.1">
    <property type="nucleotide sequence ID" value="NZ_JAMQOP010000004.1"/>
</dbReference>
<sequence>MRITNVSGYALSSPIDPPQDRPFHGGVRRLRKRDVVLVVVESSDGRYGAATAGASSSAMREYFEGDSQGTFADVVDGAVADALEGETVEEVSDAHDLLRATNLPDNLRYEARSAVDVALYDLRGKEVGAPIYELLADEYGTDPTREMPLYASAGMYMEPEAYAEQAATIRDLGFFGYKYRPGIGPDGDRRTVELVSEAAGEMEVMLDVHTWWKVRDGYDRETVQDLVAFAGDRDCYWVEEPVAPDDRAGYVDLAETGTPLAGGESEPTPEGLVELGETGAVDFLQGDVRHHCGYTGCRDAVEYCAGRDVEFVPHNFGTWVGLLANAHLVAAAPDVSLLEYPVFEDDPVLDVGSGDDPGMYPFDLAFDIVEGAPDVEDGVLTLSDDPGLGFEVDFDVLEEYPFEEGPWTEFRYDDE</sequence>
<proteinExistence type="predicted"/>
<dbReference type="SUPFAM" id="SSF51604">
    <property type="entry name" value="Enolase C-terminal domain-like"/>
    <property type="match status" value="1"/>
</dbReference>
<dbReference type="SUPFAM" id="SSF54826">
    <property type="entry name" value="Enolase N-terminal domain-like"/>
    <property type="match status" value="1"/>
</dbReference>
<dbReference type="CDD" id="cd03316">
    <property type="entry name" value="MR_like"/>
    <property type="match status" value="1"/>
</dbReference>
<dbReference type="InterPro" id="IPR034593">
    <property type="entry name" value="DgoD-like"/>
</dbReference>
<dbReference type="Proteomes" id="UP001257060">
    <property type="component" value="Unassembled WGS sequence"/>
</dbReference>
<dbReference type="EMBL" id="JAMQOP010000004">
    <property type="protein sequence ID" value="MDS0300612.1"/>
    <property type="molecule type" value="Genomic_DNA"/>
</dbReference>
<dbReference type="Pfam" id="PF13378">
    <property type="entry name" value="MR_MLE_C"/>
    <property type="match status" value="1"/>
</dbReference>
<feature type="domain" description="Mandelate racemase/muconate lactonizing enzyme C-terminal" evidence="2">
    <location>
        <begin position="159"/>
        <end position="259"/>
    </location>
</feature>
<organism evidence="3 4">
    <name type="scientific">Halogeometricum salsisoli</name>
    <dbReference type="NCBI Taxonomy" id="2950536"/>
    <lineage>
        <taxon>Archaea</taxon>
        <taxon>Methanobacteriati</taxon>
        <taxon>Methanobacteriota</taxon>
        <taxon>Stenosarchaea group</taxon>
        <taxon>Halobacteria</taxon>
        <taxon>Halobacteriales</taxon>
        <taxon>Haloferacaceae</taxon>
        <taxon>Halogeometricum</taxon>
    </lineage>
</organism>
<dbReference type="SFLD" id="SFLDS00001">
    <property type="entry name" value="Enolase"/>
    <property type="match status" value="1"/>
</dbReference>
<dbReference type="InterPro" id="IPR029065">
    <property type="entry name" value="Enolase_C-like"/>
</dbReference>
<reference evidence="3 4" key="1">
    <citation type="submission" date="2022-06" db="EMBL/GenBank/DDBJ databases">
        <title>Halogeometricum sp. a new haloarchaeum isolate from saline soil.</title>
        <authorList>
            <person name="Strakova D."/>
            <person name="Galisteo C."/>
            <person name="Sanchez-Porro C."/>
            <person name="Ventosa A."/>
        </authorList>
    </citation>
    <scope>NUCLEOTIDE SEQUENCE [LARGE SCALE GENOMIC DNA]</scope>
    <source>
        <strain evidence="3 4">S1BR25-6</strain>
    </source>
</reference>
<comment type="caution">
    <text evidence="3">The sequence shown here is derived from an EMBL/GenBank/DDBJ whole genome shotgun (WGS) entry which is preliminary data.</text>
</comment>
<evidence type="ECO:0000259" key="2">
    <source>
        <dbReference type="SMART" id="SM00922"/>
    </source>
</evidence>
<dbReference type="PANTHER" id="PTHR48080">
    <property type="entry name" value="D-GALACTONATE DEHYDRATASE-RELATED"/>
    <property type="match status" value="1"/>
</dbReference>
<dbReference type="SMART" id="SM00922">
    <property type="entry name" value="MR_MLE"/>
    <property type="match status" value="1"/>
</dbReference>
<dbReference type="Gene3D" id="3.20.20.120">
    <property type="entry name" value="Enolase-like C-terminal domain"/>
    <property type="match status" value="1"/>
</dbReference>
<accession>A0ABU2GIF7</accession>
<dbReference type="Pfam" id="PF02746">
    <property type="entry name" value="MR_MLE_N"/>
    <property type="match status" value="1"/>
</dbReference>
<dbReference type="Gene3D" id="3.30.390.10">
    <property type="entry name" value="Enolase-like, N-terminal domain"/>
    <property type="match status" value="1"/>
</dbReference>
<dbReference type="InterPro" id="IPR036849">
    <property type="entry name" value="Enolase-like_C_sf"/>
</dbReference>
<keyword evidence="4" id="KW-1185">Reference proteome</keyword>
<evidence type="ECO:0000256" key="1">
    <source>
        <dbReference type="SAM" id="MobiDB-lite"/>
    </source>
</evidence>
<dbReference type="InterPro" id="IPR013341">
    <property type="entry name" value="Mandelate_racemase_N_dom"/>
</dbReference>
<dbReference type="InterPro" id="IPR029017">
    <property type="entry name" value="Enolase-like_N"/>
</dbReference>